<sequence>MQLKNSGVGTNGSQLSSAGPVANSIVGFTHNLVSTTYCRNVVEHMYDLSVVDQKGTHWSEKTAPGNQREHPTVCLH</sequence>
<feature type="compositionally biased region" description="Polar residues" evidence="1">
    <location>
        <begin position="1"/>
        <end position="17"/>
    </location>
</feature>
<reference evidence="2" key="1">
    <citation type="submission" date="2019-07" db="EMBL/GenBank/DDBJ databases">
        <title>Annotation for the trematode Paragonimus miyazaki's.</title>
        <authorList>
            <person name="Choi Y.-J."/>
        </authorList>
    </citation>
    <scope>NUCLEOTIDE SEQUENCE</scope>
    <source>
        <strain evidence="2">Japan</strain>
    </source>
</reference>
<evidence type="ECO:0000313" key="2">
    <source>
        <dbReference type="EMBL" id="KAF7258936.1"/>
    </source>
</evidence>
<dbReference type="EMBL" id="JTDE01001456">
    <property type="protein sequence ID" value="KAF7258936.1"/>
    <property type="molecule type" value="Genomic_DNA"/>
</dbReference>
<dbReference type="Proteomes" id="UP000822476">
    <property type="component" value="Unassembled WGS sequence"/>
</dbReference>
<feature type="region of interest" description="Disordered" evidence="1">
    <location>
        <begin position="1"/>
        <end position="20"/>
    </location>
</feature>
<evidence type="ECO:0000256" key="1">
    <source>
        <dbReference type="SAM" id="MobiDB-lite"/>
    </source>
</evidence>
<accession>A0A8S9Z0A6</accession>
<name>A0A8S9Z0A6_9TREM</name>
<protein>
    <submittedName>
        <fullName evidence="2">Uncharacterized protein</fullName>
    </submittedName>
</protein>
<keyword evidence="3" id="KW-1185">Reference proteome</keyword>
<organism evidence="2 3">
    <name type="scientific">Paragonimus skrjabini miyazakii</name>
    <dbReference type="NCBI Taxonomy" id="59628"/>
    <lineage>
        <taxon>Eukaryota</taxon>
        <taxon>Metazoa</taxon>
        <taxon>Spiralia</taxon>
        <taxon>Lophotrochozoa</taxon>
        <taxon>Platyhelminthes</taxon>
        <taxon>Trematoda</taxon>
        <taxon>Digenea</taxon>
        <taxon>Plagiorchiida</taxon>
        <taxon>Troglotremata</taxon>
        <taxon>Troglotrematidae</taxon>
        <taxon>Paragonimus</taxon>
    </lineage>
</organism>
<dbReference type="AlphaFoldDB" id="A0A8S9Z0A6"/>
<gene>
    <name evidence="2" type="ORF">EG68_03873</name>
</gene>
<proteinExistence type="predicted"/>
<evidence type="ECO:0000313" key="3">
    <source>
        <dbReference type="Proteomes" id="UP000822476"/>
    </source>
</evidence>
<comment type="caution">
    <text evidence="2">The sequence shown here is derived from an EMBL/GenBank/DDBJ whole genome shotgun (WGS) entry which is preliminary data.</text>
</comment>